<protein>
    <recommendedName>
        <fullName evidence="3">F-box domain-containing protein</fullName>
    </recommendedName>
</protein>
<feature type="repeat" description="WD" evidence="1">
    <location>
        <begin position="620"/>
        <end position="659"/>
    </location>
</feature>
<dbReference type="Proteomes" id="UP000620104">
    <property type="component" value="Unassembled WGS sequence"/>
</dbReference>
<feature type="region of interest" description="Disordered" evidence="2">
    <location>
        <begin position="195"/>
        <end position="252"/>
    </location>
</feature>
<feature type="compositionally biased region" description="Polar residues" evidence="2">
    <location>
        <begin position="593"/>
        <end position="608"/>
    </location>
</feature>
<organism evidence="4 5">
    <name type="scientific">Naganishia liquefaciens</name>
    <dbReference type="NCBI Taxonomy" id="104408"/>
    <lineage>
        <taxon>Eukaryota</taxon>
        <taxon>Fungi</taxon>
        <taxon>Dikarya</taxon>
        <taxon>Basidiomycota</taxon>
        <taxon>Agaricomycotina</taxon>
        <taxon>Tremellomycetes</taxon>
        <taxon>Filobasidiales</taxon>
        <taxon>Filobasidiaceae</taxon>
        <taxon>Naganishia</taxon>
    </lineage>
</organism>
<sequence>MADGKRRRSEEIEPSLEKSSGNRKRRRVSETESSPTTRYSHLRKVFDYPEVFLNILSFLTATDLAQFERVNRYWKRICTDQWLWKRIYLARYPYPTGRQQRILESSSNSSQIAPQLAGLSQSLSSDEDVTSVQSSIIGLDRLSPDENHSQRHTAHYSSASLSQQDDIESQPFSRPRIDWKLLTKIGTNWETGTAAQYSLSPSPSPAPGFARRHPSTVGDTPTKVSRHLPPGLSDAPRPIPAVGSTSTPREAHRDGRHLLELSPSFIFVSYPDSPLLHVHSSQSDIEVHGEQAKQDLPLALIPPPPGWSSPSRPDYITCIKVDSNDPIAQAPSSTRRGPVRLVVFYLSGGFVVLSVNLDSAPALTSRKPRVMWTRLVVYAPTDVSRRARRSAYSRQRGDSTVLCELQSPVLVSCTERFYISVWRLPDLDADVSTMDAAAAHRRPILLQTLHSPVSFHPAALSLKHLPRNDKELDGGDARKESRNRPEAYRASLAYSVPLYPERWTAAVQDINITIPLDDASGNVECGECLHVARSVMPGTKFLRNRWPLLPRSEIVGVKGDRAIGIGLGDTCCVLAGSDNQIQVYQLPDRSPEQDTAASNRWQPPHTASATRREIRHAQTLLAHSSAITAIALNDGRCVSAGNDGRILVWQVDRAADVLPAEGGELEAEEAEELDQGGWVSVRPVSSCKSAEYGSGPTWSHVEVRTPRKSGPADASQRKRRNMDPPASPLARPIASSSSTTLHQQFLPVPPVTHPLSLASAAREYLISPGVSKISTDPAERRAQEEERASRIVEQLAFNEERIVGLVRGREGSIAVKGEVARSANSVIKVWSFDA</sequence>
<dbReference type="SUPFAM" id="SSF50978">
    <property type="entry name" value="WD40 repeat-like"/>
    <property type="match status" value="1"/>
</dbReference>
<evidence type="ECO:0000256" key="1">
    <source>
        <dbReference type="PROSITE-ProRule" id="PRU00221"/>
    </source>
</evidence>
<keyword evidence="1" id="KW-0853">WD repeat</keyword>
<dbReference type="InterPro" id="IPR001680">
    <property type="entry name" value="WD40_rpt"/>
</dbReference>
<accession>A0A8H3YDD9</accession>
<dbReference type="SUPFAM" id="SSF81383">
    <property type="entry name" value="F-box domain"/>
    <property type="match status" value="1"/>
</dbReference>
<dbReference type="InterPro" id="IPR015943">
    <property type="entry name" value="WD40/YVTN_repeat-like_dom_sf"/>
</dbReference>
<feature type="compositionally biased region" description="Polar residues" evidence="2">
    <location>
        <begin position="155"/>
        <end position="164"/>
    </location>
</feature>
<dbReference type="InterPro" id="IPR001810">
    <property type="entry name" value="F-box_dom"/>
</dbReference>
<proteinExistence type="predicted"/>
<gene>
    <name evidence="4" type="ORF">NliqN6_1520</name>
</gene>
<comment type="caution">
    <text evidence="4">The sequence shown here is derived from an EMBL/GenBank/DDBJ whole genome shotgun (WGS) entry which is preliminary data.</text>
</comment>
<name>A0A8H3YDD9_9TREE</name>
<dbReference type="InterPro" id="IPR036322">
    <property type="entry name" value="WD40_repeat_dom_sf"/>
</dbReference>
<keyword evidence="5" id="KW-1185">Reference proteome</keyword>
<dbReference type="OrthoDB" id="3219396at2759"/>
<evidence type="ECO:0000256" key="2">
    <source>
        <dbReference type="SAM" id="MobiDB-lite"/>
    </source>
</evidence>
<evidence type="ECO:0000313" key="4">
    <source>
        <dbReference type="EMBL" id="GHJ85118.1"/>
    </source>
</evidence>
<feature type="region of interest" description="Disordered" evidence="2">
    <location>
        <begin position="141"/>
        <end position="170"/>
    </location>
</feature>
<evidence type="ECO:0000313" key="5">
    <source>
        <dbReference type="Proteomes" id="UP000620104"/>
    </source>
</evidence>
<evidence type="ECO:0000259" key="3">
    <source>
        <dbReference type="Pfam" id="PF12937"/>
    </source>
</evidence>
<dbReference type="GO" id="GO:0031146">
    <property type="term" value="P:SCF-dependent proteasomal ubiquitin-dependent protein catabolic process"/>
    <property type="evidence" value="ECO:0007669"/>
    <property type="project" value="InterPro"/>
</dbReference>
<dbReference type="GO" id="GO:0000209">
    <property type="term" value="P:protein polyubiquitination"/>
    <property type="evidence" value="ECO:0007669"/>
    <property type="project" value="TreeGrafter"/>
</dbReference>
<dbReference type="Gene3D" id="1.20.1280.50">
    <property type="match status" value="1"/>
</dbReference>
<dbReference type="PANTHER" id="PTHR16008:SF4">
    <property type="entry name" value="F-BOX ONLY PROTEIN 4"/>
    <property type="match status" value="1"/>
</dbReference>
<reference evidence="4" key="1">
    <citation type="submission" date="2020-07" db="EMBL/GenBank/DDBJ databases">
        <title>Draft Genome Sequence of a Deep-Sea Yeast, Naganishia (Cryptococcus) liquefaciens strain N6.</title>
        <authorList>
            <person name="Han Y.W."/>
            <person name="Kajitani R."/>
            <person name="Morimoto H."/>
            <person name="Parhat M."/>
            <person name="Tsubouchi H."/>
            <person name="Bakenova O."/>
            <person name="Ogata M."/>
            <person name="Argunhan B."/>
            <person name="Aoki R."/>
            <person name="Kajiwara S."/>
            <person name="Itoh T."/>
            <person name="Iwasaki H."/>
        </authorList>
    </citation>
    <scope>NUCLEOTIDE SEQUENCE</scope>
    <source>
        <strain evidence="4">N6</strain>
    </source>
</reference>
<feature type="domain" description="F-box" evidence="3">
    <location>
        <begin position="49"/>
        <end position="89"/>
    </location>
</feature>
<dbReference type="GO" id="GO:0019005">
    <property type="term" value="C:SCF ubiquitin ligase complex"/>
    <property type="evidence" value="ECO:0007669"/>
    <property type="project" value="TreeGrafter"/>
</dbReference>
<feature type="region of interest" description="Disordered" evidence="2">
    <location>
        <begin position="1"/>
        <end position="35"/>
    </location>
</feature>
<dbReference type="PANTHER" id="PTHR16008">
    <property type="entry name" value="F-BOX ONLY PROTEIN 4"/>
    <property type="match status" value="1"/>
</dbReference>
<dbReference type="AlphaFoldDB" id="A0A8H3YDD9"/>
<dbReference type="PROSITE" id="PS50082">
    <property type="entry name" value="WD_REPEATS_2"/>
    <property type="match status" value="1"/>
</dbReference>
<dbReference type="InterPro" id="IPR039588">
    <property type="entry name" value="FBXO4"/>
</dbReference>
<dbReference type="Gene3D" id="2.130.10.10">
    <property type="entry name" value="YVTN repeat-like/Quinoprotein amine dehydrogenase"/>
    <property type="match status" value="1"/>
</dbReference>
<dbReference type="InterPro" id="IPR036047">
    <property type="entry name" value="F-box-like_dom_sf"/>
</dbReference>
<dbReference type="Pfam" id="PF12937">
    <property type="entry name" value="F-box-like"/>
    <property type="match status" value="1"/>
</dbReference>
<dbReference type="EMBL" id="BLZA01000010">
    <property type="protein sequence ID" value="GHJ85118.1"/>
    <property type="molecule type" value="Genomic_DNA"/>
</dbReference>
<feature type="region of interest" description="Disordered" evidence="2">
    <location>
        <begin position="689"/>
        <end position="740"/>
    </location>
</feature>
<feature type="region of interest" description="Disordered" evidence="2">
    <location>
        <begin position="589"/>
        <end position="608"/>
    </location>
</feature>